<dbReference type="SUPFAM" id="SSF54373">
    <property type="entry name" value="FAD-linked reductases, C-terminal domain"/>
    <property type="match status" value="1"/>
</dbReference>
<dbReference type="Pfam" id="PF01266">
    <property type="entry name" value="DAO"/>
    <property type="match status" value="1"/>
</dbReference>
<protein>
    <recommendedName>
        <fullName evidence="6">FAD dependent oxidoreductase domain-containing protein</fullName>
    </recommendedName>
</protein>
<keyword evidence="8" id="KW-1185">Reference proteome</keyword>
<dbReference type="GO" id="GO:0033514">
    <property type="term" value="P:L-lysine catabolic process to acetyl-CoA via L-pipecolate"/>
    <property type="evidence" value="ECO:0007669"/>
    <property type="project" value="TreeGrafter"/>
</dbReference>
<dbReference type="PANTHER" id="PTHR10961:SF46">
    <property type="entry name" value="PEROXISOMAL SARCOSINE OXIDASE"/>
    <property type="match status" value="1"/>
</dbReference>
<evidence type="ECO:0000256" key="2">
    <source>
        <dbReference type="ARBA" id="ARBA00010989"/>
    </source>
</evidence>
<accession>A0AAV5VW80</accession>
<feature type="non-terminal residue" evidence="7">
    <location>
        <position position="353"/>
    </location>
</feature>
<dbReference type="Gene3D" id="3.30.9.10">
    <property type="entry name" value="D-Amino Acid Oxidase, subunit A, domain 2"/>
    <property type="match status" value="1"/>
</dbReference>
<comment type="similarity">
    <text evidence="2">Belongs to the MSOX/MTOX family.</text>
</comment>
<dbReference type="GO" id="GO:0050660">
    <property type="term" value="F:flavin adenine dinucleotide binding"/>
    <property type="evidence" value="ECO:0007669"/>
    <property type="project" value="InterPro"/>
</dbReference>
<keyword evidence="3" id="KW-0285">Flavoprotein</keyword>
<dbReference type="Gene3D" id="3.50.50.60">
    <property type="entry name" value="FAD/NAD(P)-binding domain"/>
    <property type="match status" value="1"/>
</dbReference>
<feature type="non-terminal residue" evidence="7">
    <location>
        <position position="1"/>
    </location>
</feature>
<dbReference type="EMBL" id="BTSY01000004">
    <property type="protein sequence ID" value="GMT22197.1"/>
    <property type="molecule type" value="Genomic_DNA"/>
</dbReference>
<dbReference type="GO" id="GO:0050031">
    <property type="term" value="F:L-pipecolate oxidase activity"/>
    <property type="evidence" value="ECO:0007669"/>
    <property type="project" value="TreeGrafter"/>
</dbReference>
<dbReference type="InterPro" id="IPR036188">
    <property type="entry name" value="FAD/NAD-bd_sf"/>
</dbReference>
<evidence type="ECO:0000256" key="1">
    <source>
        <dbReference type="ARBA" id="ARBA00001974"/>
    </source>
</evidence>
<dbReference type="SUPFAM" id="SSF51905">
    <property type="entry name" value="FAD/NAD(P)-binding domain"/>
    <property type="match status" value="1"/>
</dbReference>
<sequence>GKRTLLIEKFSLGHSNGSSHGKSRITRYAHAEPEYIPLITDSYAEIEKLETKRGEQLIIKTGGVMLGSTKKMGKLAKTMRDSAIPHEELMASEVGTRFPHLTYGDDNYTALIDPQAGVILADKWMHAFQDEFRKAGGIVADSTTVNSFNEKADDVTLKTTQGDFSASKVVVAVGSWINKLLPTFPVKGTPELVAVCYWAPKDPADLARITPATYPIHIATEPDGTTFFSMPDVDFKGTVKFLLSGGQVLEDTDKAVQQYDEKFVERVRSHIERHTPFLDYVNGPVRVDRCKYTMSSDHHYVVDYLPGSSKIVVAGCMSGSGFKNAPGLGRALAQLVSGEKPHADLSFFSLKRF</sequence>
<evidence type="ECO:0000256" key="5">
    <source>
        <dbReference type="ARBA" id="ARBA00023002"/>
    </source>
</evidence>
<dbReference type="InterPro" id="IPR045170">
    <property type="entry name" value="MTOX"/>
</dbReference>
<dbReference type="GO" id="GO:0008115">
    <property type="term" value="F:sarcosine oxidase activity"/>
    <property type="evidence" value="ECO:0007669"/>
    <property type="project" value="TreeGrafter"/>
</dbReference>
<dbReference type="InterPro" id="IPR006076">
    <property type="entry name" value="FAD-dep_OxRdtase"/>
</dbReference>
<reference evidence="7" key="1">
    <citation type="submission" date="2023-10" db="EMBL/GenBank/DDBJ databases">
        <title>Genome assembly of Pristionchus species.</title>
        <authorList>
            <person name="Yoshida K."/>
            <person name="Sommer R.J."/>
        </authorList>
    </citation>
    <scope>NUCLEOTIDE SEQUENCE</scope>
    <source>
        <strain evidence="7">RS5133</strain>
    </source>
</reference>
<comment type="caution">
    <text evidence="7">The sequence shown here is derived from an EMBL/GenBank/DDBJ whole genome shotgun (WGS) entry which is preliminary data.</text>
</comment>
<name>A0AAV5VW80_9BILA</name>
<feature type="domain" description="FAD dependent oxidoreductase" evidence="6">
    <location>
        <begin position="1"/>
        <end position="335"/>
    </location>
</feature>
<dbReference type="GO" id="GO:0005777">
    <property type="term" value="C:peroxisome"/>
    <property type="evidence" value="ECO:0007669"/>
    <property type="project" value="TreeGrafter"/>
</dbReference>
<comment type="cofactor">
    <cofactor evidence="1">
        <name>FAD</name>
        <dbReference type="ChEBI" id="CHEBI:57692"/>
    </cofactor>
</comment>
<organism evidence="7 8">
    <name type="scientific">Pristionchus fissidentatus</name>
    <dbReference type="NCBI Taxonomy" id="1538716"/>
    <lineage>
        <taxon>Eukaryota</taxon>
        <taxon>Metazoa</taxon>
        <taxon>Ecdysozoa</taxon>
        <taxon>Nematoda</taxon>
        <taxon>Chromadorea</taxon>
        <taxon>Rhabditida</taxon>
        <taxon>Rhabditina</taxon>
        <taxon>Diplogasteromorpha</taxon>
        <taxon>Diplogasteroidea</taxon>
        <taxon>Neodiplogasteridae</taxon>
        <taxon>Pristionchus</taxon>
    </lineage>
</organism>
<evidence type="ECO:0000256" key="4">
    <source>
        <dbReference type="ARBA" id="ARBA00022827"/>
    </source>
</evidence>
<keyword evidence="4" id="KW-0274">FAD</keyword>
<evidence type="ECO:0000256" key="3">
    <source>
        <dbReference type="ARBA" id="ARBA00022630"/>
    </source>
</evidence>
<dbReference type="PANTHER" id="PTHR10961">
    <property type="entry name" value="PEROXISOMAL SARCOSINE OXIDASE"/>
    <property type="match status" value="1"/>
</dbReference>
<evidence type="ECO:0000313" key="7">
    <source>
        <dbReference type="EMBL" id="GMT22197.1"/>
    </source>
</evidence>
<gene>
    <name evidence="7" type="ORF">PFISCL1PPCAC_13494</name>
</gene>
<evidence type="ECO:0000259" key="6">
    <source>
        <dbReference type="Pfam" id="PF01266"/>
    </source>
</evidence>
<keyword evidence="5" id="KW-0560">Oxidoreductase</keyword>
<dbReference type="AlphaFoldDB" id="A0AAV5VW80"/>
<dbReference type="Proteomes" id="UP001432322">
    <property type="component" value="Unassembled WGS sequence"/>
</dbReference>
<evidence type="ECO:0000313" key="8">
    <source>
        <dbReference type="Proteomes" id="UP001432322"/>
    </source>
</evidence>
<proteinExistence type="inferred from homology"/>